<name>A0A8J4UZU8_9MYCE</name>
<feature type="chain" id="PRO_5035300359" description="RelA/SpoT domain-containing protein" evidence="2">
    <location>
        <begin position="19"/>
        <end position="479"/>
    </location>
</feature>
<dbReference type="EMBL" id="AJWJ01001054">
    <property type="protein sequence ID" value="KAF2068327.1"/>
    <property type="molecule type" value="Genomic_DNA"/>
</dbReference>
<sequence length="479" mass="54661">MLDLKIIILLVFLTGVQSKYQASYFVNVNSNCIVDCGTSSKNSTTNQDEILAGTCMIKDSGIQTSFKTSESFNNICHPLFENCYFTGGLLKIYSFESTFEPVKLKSCEITNFDIQNLPLGEPVQGTFFAYFKVKSSEYYSFSIKGTNIGFKYFVNNASMYDGFYQQTVLFSNESIYLEADRIHQFSGAFFSAKTLQPSLHIQMMDPLSKPIFPFFYSSHTSEDGVLDNENSDLDNRIGTGLSSHLKCFSKTTRVCQPLQVPLKNLSSGYTLATNTCTNIYQSLASQFGIGKVSWEQEDYCFLFLHQIEYNRIAKALHKHRIDREHYIERFVTTLESSMKEKGVKAEVSGRPKHIYSIWRKMQKKNLPFDEIFDVRGVRIIVDRLQDCYNALGIIHTLYRHLPDEFDDYISNPKPNGYQSLHTVVLGPNNRTIEIQIRTKQMHQESEMGIASHLKYKKTNISSGNSAHEDCMAWLGTLIA</sequence>
<feature type="signal peptide" evidence="2">
    <location>
        <begin position="1"/>
        <end position="18"/>
    </location>
</feature>
<evidence type="ECO:0000256" key="1">
    <source>
        <dbReference type="ARBA" id="ARBA00007476"/>
    </source>
</evidence>
<proteinExistence type="inferred from homology"/>
<dbReference type="Proteomes" id="UP000695562">
    <property type="component" value="Unassembled WGS sequence"/>
</dbReference>
<evidence type="ECO:0000259" key="3">
    <source>
        <dbReference type="SMART" id="SM00954"/>
    </source>
</evidence>
<dbReference type="CDD" id="cd05399">
    <property type="entry name" value="NT_Rel-Spo_like"/>
    <property type="match status" value="1"/>
</dbReference>
<evidence type="ECO:0000256" key="2">
    <source>
        <dbReference type="SAM" id="SignalP"/>
    </source>
</evidence>
<keyword evidence="5" id="KW-1185">Reference proteome</keyword>
<dbReference type="SUPFAM" id="SSF81301">
    <property type="entry name" value="Nucleotidyltransferase"/>
    <property type="match status" value="1"/>
</dbReference>
<reference evidence="4" key="1">
    <citation type="submission" date="2020-01" db="EMBL/GenBank/DDBJ databases">
        <title>Development of genomics and gene disruption for Polysphondylium violaceum indicates a role for the polyketide synthase stlB in stalk morphogenesis.</title>
        <authorList>
            <person name="Narita B."/>
            <person name="Kawabe Y."/>
            <person name="Kin K."/>
            <person name="Saito T."/>
            <person name="Gibbs R."/>
            <person name="Kuspa A."/>
            <person name="Muzny D."/>
            <person name="Queller D."/>
            <person name="Richards S."/>
            <person name="Strassman J."/>
            <person name="Sucgang R."/>
            <person name="Worley K."/>
            <person name="Schaap P."/>
        </authorList>
    </citation>
    <scope>NUCLEOTIDE SEQUENCE</scope>
    <source>
        <strain evidence="4">QSvi11</strain>
    </source>
</reference>
<dbReference type="GO" id="GO:0015969">
    <property type="term" value="P:guanosine tetraphosphate metabolic process"/>
    <property type="evidence" value="ECO:0007669"/>
    <property type="project" value="InterPro"/>
</dbReference>
<dbReference type="InterPro" id="IPR043519">
    <property type="entry name" value="NT_sf"/>
</dbReference>
<gene>
    <name evidence="4" type="ORF">CYY_010346</name>
</gene>
<dbReference type="PANTHER" id="PTHR21262:SF31">
    <property type="entry name" value="GTP PYROPHOSPHOKINASE"/>
    <property type="match status" value="1"/>
</dbReference>
<comment type="caution">
    <text evidence="4">The sequence shown here is derived from an EMBL/GenBank/DDBJ whole genome shotgun (WGS) entry which is preliminary data.</text>
</comment>
<dbReference type="AlphaFoldDB" id="A0A8J4UZU8"/>
<dbReference type="SMART" id="SM00954">
    <property type="entry name" value="RelA_SpoT"/>
    <property type="match status" value="1"/>
</dbReference>
<comment type="similarity">
    <text evidence="1">Belongs to the RelA/SpoT family.</text>
</comment>
<keyword evidence="2" id="KW-0732">Signal</keyword>
<dbReference type="Gene3D" id="3.30.460.10">
    <property type="entry name" value="Beta Polymerase, domain 2"/>
    <property type="match status" value="1"/>
</dbReference>
<protein>
    <recommendedName>
        <fullName evidence="3">RelA/SpoT domain-containing protein</fullName>
    </recommendedName>
</protein>
<evidence type="ECO:0000313" key="5">
    <source>
        <dbReference type="Proteomes" id="UP000695562"/>
    </source>
</evidence>
<dbReference type="Pfam" id="PF04607">
    <property type="entry name" value="RelA_SpoT"/>
    <property type="match status" value="1"/>
</dbReference>
<dbReference type="InterPro" id="IPR007685">
    <property type="entry name" value="RelA_SpoT"/>
</dbReference>
<dbReference type="OrthoDB" id="430679at2759"/>
<feature type="domain" description="RelA/SpoT" evidence="3">
    <location>
        <begin position="349"/>
        <end position="459"/>
    </location>
</feature>
<organism evidence="4 5">
    <name type="scientific">Polysphondylium violaceum</name>
    <dbReference type="NCBI Taxonomy" id="133409"/>
    <lineage>
        <taxon>Eukaryota</taxon>
        <taxon>Amoebozoa</taxon>
        <taxon>Evosea</taxon>
        <taxon>Eumycetozoa</taxon>
        <taxon>Dictyostelia</taxon>
        <taxon>Dictyosteliales</taxon>
        <taxon>Dictyosteliaceae</taxon>
        <taxon>Polysphondylium</taxon>
    </lineage>
</organism>
<dbReference type="GO" id="GO:0005886">
    <property type="term" value="C:plasma membrane"/>
    <property type="evidence" value="ECO:0007669"/>
    <property type="project" value="TreeGrafter"/>
</dbReference>
<dbReference type="GO" id="GO:0008728">
    <property type="term" value="F:GTP diphosphokinase activity"/>
    <property type="evidence" value="ECO:0007669"/>
    <property type="project" value="TreeGrafter"/>
</dbReference>
<accession>A0A8J4UZU8</accession>
<dbReference type="GO" id="GO:0008893">
    <property type="term" value="F:guanosine-3',5'-bis(diphosphate) 3'-diphosphatase activity"/>
    <property type="evidence" value="ECO:0007669"/>
    <property type="project" value="TreeGrafter"/>
</dbReference>
<evidence type="ECO:0000313" key="4">
    <source>
        <dbReference type="EMBL" id="KAF2068327.1"/>
    </source>
</evidence>
<dbReference type="PANTHER" id="PTHR21262">
    <property type="entry name" value="GUANOSINE-3',5'-BIS DIPHOSPHATE 3'-PYROPHOSPHOHYDROLASE"/>
    <property type="match status" value="1"/>
</dbReference>
<dbReference type="GO" id="GO:0042594">
    <property type="term" value="P:response to starvation"/>
    <property type="evidence" value="ECO:0007669"/>
    <property type="project" value="TreeGrafter"/>
</dbReference>
<dbReference type="FunFam" id="3.30.460.10:FF:000001">
    <property type="entry name" value="GTP pyrophosphokinase RelA"/>
    <property type="match status" value="1"/>
</dbReference>